<dbReference type="InterPro" id="IPR007304">
    <property type="entry name" value="TAP46-like"/>
</dbReference>
<keyword evidence="1" id="KW-0175">Coiled coil</keyword>
<dbReference type="PANTHER" id="PTHR10933:SF9">
    <property type="entry name" value="IMMUNOGLOBULIN-BINDING PROTEIN 1"/>
    <property type="match status" value="1"/>
</dbReference>
<reference evidence="3 4" key="1">
    <citation type="journal article" date="2015" name="Plant Cell">
        <title>Oil accumulation by the oleaginous diatom Fistulifera solaris as revealed by the genome and transcriptome.</title>
        <authorList>
            <person name="Tanaka T."/>
            <person name="Maeda Y."/>
            <person name="Veluchamy A."/>
            <person name="Tanaka M."/>
            <person name="Abida H."/>
            <person name="Marechal E."/>
            <person name="Bowler C."/>
            <person name="Muto M."/>
            <person name="Sunaga Y."/>
            <person name="Tanaka M."/>
            <person name="Yoshino T."/>
            <person name="Taniguchi T."/>
            <person name="Fukuda Y."/>
            <person name="Nemoto M."/>
            <person name="Matsumoto M."/>
            <person name="Wong P.S."/>
            <person name="Aburatani S."/>
            <person name="Fujibuchi W."/>
        </authorList>
    </citation>
    <scope>NUCLEOTIDE SEQUENCE [LARGE SCALE GENOMIC DNA]</scope>
    <source>
        <strain evidence="3 4">JPCC DA0580</strain>
    </source>
</reference>
<organism evidence="3 4">
    <name type="scientific">Fistulifera solaris</name>
    <name type="common">Oleaginous diatom</name>
    <dbReference type="NCBI Taxonomy" id="1519565"/>
    <lineage>
        <taxon>Eukaryota</taxon>
        <taxon>Sar</taxon>
        <taxon>Stramenopiles</taxon>
        <taxon>Ochrophyta</taxon>
        <taxon>Bacillariophyta</taxon>
        <taxon>Bacillariophyceae</taxon>
        <taxon>Bacillariophycidae</taxon>
        <taxon>Naviculales</taxon>
        <taxon>Naviculaceae</taxon>
        <taxon>Fistulifera</taxon>
    </lineage>
</organism>
<feature type="coiled-coil region" evidence="1">
    <location>
        <begin position="144"/>
        <end position="171"/>
    </location>
</feature>
<dbReference type="Pfam" id="PF04177">
    <property type="entry name" value="TAP42"/>
    <property type="match status" value="1"/>
</dbReference>
<dbReference type="InterPro" id="IPR038511">
    <property type="entry name" value="TAP42/TAP46-like_sf"/>
</dbReference>
<keyword evidence="4" id="KW-1185">Reference proteome</keyword>
<dbReference type="OrthoDB" id="10261753at2759"/>
<dbReference type="InParanoid" id="A0A1Z5K3Y5"/>
<proteinExistence type="predicted"/>
<protein>
    <recommendedName>
        <fullName evidence="5">TAP42-like protein</fullName>
    </recommendedName>
</protein>
<feature type="compositionally biased region" description="Basic and acidic residues" evidence="2">
    <location>
        <begin position="337"/>
        <end position="362"/>
    </location>
</feature>
<gene>
    <name evidence="3" type="ORF">FisN_1Lh380</name>
</gene>
<dbReference type="GO" id="GO:0005829">
    <property type="term" value="C:cytosol"/>
    <property type="evidence" value="ECO:0007669"/>
    <property type="project" value="TreeGrafter"/>
</dbReference>
<feature type="region of interest" description="Disordered" evidence="2">
    <location>
        <begin position="333"/>
        <end position="362"/>
    </location>
</feature>
<dbReference type="AlphaFoldDB" id="A0A1Z5K3Y5"/>
<comment type="caution">
    <text evidence="3">The sequence shown here is derived from an EMBL/GenBank/DDBJ whole genome shotgun (WGS) entry which is preliminary data.</text>
</comment>
<evidence type="ECO:0000313" key="3">
    <source>
        <dbReference type="EMBL" id="GAX20957.1"/>
    </source>
</evidence>
<accession>A0A1Z5K3Y5</accession>
<evidence type="ECO:0000256" key="2">
    <source>
        <dbReference type="SAM" id="MobiDB-lite"/>
    </source>
</evidence>
<dbReference type="Gene3D" id="1.25.40.540">
    <property type="entry name" value="TAP42-like family"/>
    <property type="match status" value="1"/>
</dbReference>
<evidence type="ECO:0000313" key="4">
    <source>
        <dbReference type="Proteomes" id="UP000198406"/>
    </source>
</evidence>
<dbReference type="GO" id="GO:0035303">
    <property type="term" value="P:regulation of dephosphorylation"/>
    <property type="evidence" value="ECO:0007669"/>
    <property type="project" value="TreeGrafter"/>
</dbReference>
<evidence type="ECO:0008006" key="5">
    <source>
        <dbReference type="Google" id="ProtNLM"/>
    </source>
</evidence>
<feature type="compositionally biased region" description="Polar residues" evidence="2">
    <location>
        <begin position="223"/>
        <end position="236"/>
    </location>
</feature>
<evidence type="ECO:0000256" key="1">
    <source>
        <dbReference type="SAM" id="Coils"/>
    </source>
</evidence>
<dbReference type="GO" id="GO:0009966">
    <property type="term" value="P:regulation of signal transduction"/>
    <property type="evidence" value="ECO:0007669"/>
    <property type="project" value="InterPro"/>
</dbReference>
<dbReference type="GO" id="GO:0051721">
    <property type="term" value="F:protein phosphatase 2A binding"/>
    <property type="evidence" value="ECO:0007669"/>
    <property type="project" value="TreeGrafter"/>
</dbReference>
<sequence>MMTGHGESLQERFEQAQLLSDKKQMVAALESLQAEIALCISSNEDLNDIATSYLPYLSLEHLLAEAYVDLPMQNGMVERLGNLRRACDLWQAFFERLERLDLLSAAEKKQFRALLEVQERLDDNNDNQNPMLSPPISREMKIARFQMQKEAQQEKDRLKSLQDRRRRLNIAQNETMDGHDDESLERSIALTVTGKIHKVQAFDGWGSVLQELPLCARMGREQLQNQSQEQRYTSSPLRPPQGKGLQVTQITQDITTGQLRLERQEIKANVLRPGWNLPTMTLEELGERELQQALAREQAQKEAELERALAPRRYEFLVRDGLEDDADLVDASAALDRNWDDFKDENPRGSGNKRGDVGDRNF</sequence>
<dbReference type="PANTHER" id="PTHR10933">
    <property type="entry name" value="IMMUNOGLOBULIN-BINDING PROTEIN 1"/>
    <property type="match status" value="1"/>
</dbReference>
<dbReference type="Proteomes" id="UP000198406">
    <property type="component" value="Unassembled WGS sequence"/>
</dbReference>
<name>A0A1Z5K3Y5_FISSO</name>
<feature type="region of interest" description="Disordered" evidence="2">
    <location>
        <begin position="223"/>
        <end position="245"/>
    </location>
</feature>
<dbReference type="EMBL" id="BDSP01000153">
    <property type="protein sequence ID" value="GAX20957.1"/>
    <property type="molecule type" value="Genomic_DNA"/>
</dbReference>